<dbReference type="InterPro" id="IPR005321">
    <property type="entry name" value="Peptidase_S58_DmpA"/>
</dbReference>
<accession>A0A212QZK6</accession>
<keyword evidence="2" id="KW-0031">Aminopeptidase</keyword>
<name>A0A212QZK6_9CHLR</name>
<dbReference type="PANTHER" id="PTHR36512:SF3">
    <property type="entry name" value="BLR5678 PROTEIN"/>
    <property type="match status" value="1"/>
</dbReference>
<dbReference type="AlphaFoldDB" id="A0A212QZK6"/>
<gene>
    <name evidence="2" type="ORF">SAMN02746019_00009060</name>
</gene>
<evidence type="ECO:0000313" key="2">
    <source>
        <dbReference type="EMBL" id="SNB64983.1"/>
    </source>
</evidence>
<dbReference type="Pfam" id="PF03576">
    <property type="entry name" value="Peptidase_S58"/>
    <property type="match status" value="1"/>
</dbReference>
<comment type="similarity">
    <text evidence="1">Belongs to the peptidase S58 family.</text>
</comment>
<dbReference type="EMBL" id="FYEK01000027">
    <property type="protein sequence ID" value="SNB64983.1"/>
    <property type="molecule type" value="Genomic_DNA"/>
</dbReference>
<keyword evidence="3" id="KW-1185">Reference proteome</keyword>
<dbReference type="InterPro" id="IPR016117">
    <property type="entry name" value="ArgJ-like_dom_sf"/>
</dbReference>
<dbReference type="Proteomes" id="UP000197025">
    <property type="component" value="Unassembled WGS sequence"/>
</dbReference>
<protein>
    <submittedName>
        <fullName evidence="2">L-aminopeptidase/D-esterase</fullName>
    </submittedName>
</protein>
<dbReference type="SUPFAM" id="SSF56266">
    <property type="entry name" value="DmpA/ArgJ-like"/>
    <property type="match status" value="1"/>
</dbReference>
<reference evidence="3" key="1">
    <citation type="submission" date="2017-06" db="EMBL/GenBank/DDBJ databases">
        <authorList>
            <person name="Varghese N."/>
            <person name="Submissions S."/>
        </authorList>
    </citation>
    <scope>NUCLEOTIDE SEQUENCE [LARGE SCALE GENOMIC DNA]</scope>
    <source>
        <strain evidence="3">JAD2</strain>
    </source>
</reference>
<keyword evidence="2" id="KW-0378">Hydrolase</keyword>
<sequence length="334" mass="33784">MARRLHGITDVPGIRVGHAQDLEALTGVTVVLCEKGAVAGMDQRGGAPGTRETDALRPMHLVQEVHAVVLAGGSAFGLEAASGVMRYLEERGVGFETPGGRVPIVPAAILYDLAIGDPRVRPDAAMGYAACQAATDGPVPEGNVGAGTGATVGKILGMAYAMKGGIGTAALEIGGGIRIGALVAVNALGDVVDPHTGKILAGARRPDGTGFADTMAVLEALAGQISLSFRRRVPESTVIGVVATNAALTKEEANKVAQMAHNGLARAIRPAHTMVDGDTLFALATGEKEADVSIVGAFAAEVVAEAIVRAIRAAEGVAGIPAWRDLAGETSDPA</sequence>
<evidence type="ECO:0000256" key="1">
    <source>
        <dbReference type="ARBA" id="ARBA00007068"/>
    </source>
</evidence>
<dbReference type="InParanoid" id="A0A212QZK6"/>
<dbReference type="Gene3D" id="3.60.70.12">
    <property type="entry name" value="L-amino peptidase D-ALA esterase/amidase"/>
    <property type="match status" value="1"/>
</dbReference>
<keyword evidence="2" id="KW-0645">Protease</keyword>
<evidence type="ECO:0000313" key="3">
    <source>
        <dbReference type="Proteomes" id="UP000197025"/>
    </source>
</evidence>
<organism evidence="2 3">
    <name type="scientific">Thermoflexus hugenholtzii JAD2</name>
    <dbReference type="NCBI Taxonomy" id="877466"/>
    <lineage>
        <taxon>Bacteria</taxon>
        <taxon>Bacillati</taxon>
        <taxon>Chloroflexota</taxon>
        <taxon>Thermoflexia</taxon>
        <taxon>Thermoflexales</taxon>
        <taxon>Thermoflexaceae</taxon>
        <taxon>Thermoflexus</taxon>
    </lineage>
</organism>
<dbReference type="GO" id="GO:0004177">
    <property type="term" value="F:aminopeptidase activity"/>
    <property type="evidence" value="ECO:0007669"/>
    <property type="project" value="UniProtKB-KW"/>
</dbReference>
<dbReference type="CDD" id="cd02252">
    <property type="entry name" value="nylC_like"/>
    <property type="match status" value="1"/>
</dbReference>
<proteinExistence type="inferred from homology"/>
<dbReference type="OrthoDB" id="9808347at2"/>
<dbReference type="RefSeq" id="WP_088571152.1">
    <property type="nucleotide sequence ID" value="NZ_FYEK01000027.1"/>
</dbReference>
<dbReference type="PANTHER" id="PTHR36512">
    <property type="entry name" value="D-AMINOPEPTIDASE"/>
    <property type="match status" value="1"/>
</dbReference>